<evidence type="ECO:0000313" key="1">
    <source>
        <dbReference type="EMBL" id="JAD49016.1"/>
    </source>
</evidence>
<name>A0A0A9AD38_ARUDO</name>
<reference evidence="1" key="1">
    <citation type="submission" date="2014-09" db="EMBL/GenBank/DDBJ databases">
        <authorList>
            <person name="Magalhaes I.L.F."/>
            <person name="Oliveira U."/>
            <person name="Santos F.R."/>
            <person name="Vidigal T.H.D.A."/>
            <person name="Brescovit A.D."/>
            <person name="Santos A.J."/>
        </authorList>
    </citation>
    <scope>NUCLEOTIDE SEQUENCE</scope>
    <source>
        <tissue evidence="1">Shoot tissue taken approximately 20 cm above the soil surface</tissue>
    </source>
</reference>
<reference evidence="1" key="2">
    <citation type="journal article" date="2015" name="Data Brief">
        <title>Shoot transcriptome of the giant reed, Arundo donax.</title>
        <authorList>
            <person name="Barrero R.A."/>
            <person name="Guerrero F.D."/>
            <person name="Moolhuijzen P."/>
            <person name="Goolsby J.A."/>
            <person name="Tidwell J."/>
            <person name="Bellgard S.E."/>
            <person name="Bellgard M.I."/>
        </authorList>
    </citation>
    <scope>NUCLEOTIDE SEQUENCE</scope>
    <source>
        <tissue evidence="1">Shoot tissue taken approximately 20 cm above the soil surface</tissue>
    </source>
</reference>
<accession>A0A0A9AD38</accession>
<proteinExistence type="predicted"/>
<protein>
    <submittedName>
        <fullName evidence="1">Uncharacterized protein</fullName>
    </submittedName>
</protein>
<dbReference type="AlphaFoldDB" id="A0A0A9AD38"/>
<sequence length="43" mass="4808">MGNDLSSTSSKTLYIFQTSQLLSFNRMRSTNGTQQFGPLLSCF</sequence>
<organism evidence="1">
    <name type="scientific">Arundo donax</name>
    <name type="common">Giant reed</name>
    <name type="synonym">Donax arundinaceus</name>
    <dbReference type="NCBI Taxonomy" id="35708"/>
    <lineage>
        <taxon>Eukaryota</taxon>
        <taxon>Viridiplantae</taxon>
        <taxon>Streptophyta</taxon>
        <taxon>Embryophyta</taxon>
        <taxon>Tracheophyta</taxon>
        <taxon>Spermatophyta</taxon>
        <taxon>Magnoliopsida</taxon>
        <taxon>Liliopsida</taxon>
        <taxon>Poales</taxon>
        <taxon>Poaceae</taxon>
        <taxon>PACMAD clade</taxon>
        <taxon>Arundinoideae</taxon>
        <taxon>Arundineae</taxon>
        <taxon>Arundo</taxon>
    </lineage>
</organism>
<dbReference type="EMBL" id="GBRH01248879">
    <property type="protein sequence ID" value="JAD49016.1"/>
    <property type="molecule type" value="Transcribed_RNA"/>
</dbReference>